<dbReference type="EMBL" id="WNJQ01000004">
    <property type="protein sequence ID" value="MBC9825482.1"/>
    <property type="molecule type" value="Genomic_DNA"/>
</dbReference>
<reference evidence="4 5" key="1">
    <citation type="journal article" date="2020" name="Microorganisms">
        <title>New Insight into Antimicrobial Compounds from Food and Marine-Sourced Carnobacterium Species through Phenotype and Genome Analyses.</title>
        <authorList>
            <person name="Begrem S."/>
            <person name="Ivaniuk F."/>
            <person name="Gigout-Chevalier F."/>
            <person name="Kolypczuk L."/>
            <person name="Bonnetot S."/>
            <person name="Leroi F."/>
            <person name="Grovel O."/>
            <person name="Delbarre-Ladrat C."/>
            <person name="Passerini D."/>
        </authorList>
    </citation>
    <scope>NUCLEOTIDE SEQUENCE [LARGE SCALE GENOMIC DNA]</scope>
    <source>
        <strain evidence="4 5">MIP2551</strain>
    </source>
</reference>
<dbReference type="Proteomes" id="UP000638836">
    <property type="component" value="Unassembled WGS sequence"/>
</dbReference>
<accession>A0ABR7TC03</accession>
<keyword evidence="5" id="KW-1185">Reference proteome</keyword>
<dbReference type="PRINTS" id="PR00131">
    <property type="entry name" value="GLHYDRLASE1"/>
</dbReference>
<dbReference type="PANTHER" id="PTHR10353:SF122">
    <property type="entry name" value="6-PHOSPHO-BETA-GLUCOSIDASE ASCB-RELATED"/>
    <property type="match status" value="1"/>
</dbReference>
<evidence type="ECO:0000256" key="1">
    <source>
        <dbReference type="ARBA" id="ARBA00023295"/>
    </source>
</evidence>
<dbReference type="Pfam" id="PF00232">
    <property type="entry name" value="Glyco_hydro_1"/>
    <property type="match status" value="1"/>
</dbReference>
<gene>
    <name evidence="4" type="ORF">GLO26_06530</name>
</gene>
<dbReference type="SUPFAM" id="SSF51445">
    <property type="entry name" value="(Trans)glycosidases"/>
    <property type="match status" value="1"/>
</dbReference>
<evidence type="ECO:0000313" key="4">
    <source>
        <dbReference type="EMBL" id="MBC9825482.1"/>
    </source>
</evidence>
<comment type="similarity">
    <text evidence="2">Belongs to the glycosyl hydrolase 1 family.</text>
</comment>
<comment type="caution">
    <text evidence="4">The sequence shown here is derived from an EMBL/GenBank/DDBJ whole genome shotgun (WGS) entry which is preliminary data.</text>
</comment>
<dbReference type="RefSeq" id="WP_187948783.1">
    <property type="nucleotide sequence ID" value="NZ_WNJQ01000004.1"/>
</dbReference>
<evidence type="ECO:0000256" key="2">
    <source>
        <dbReference type="RuleBase" id="RU003690"/>
    </source>
</evidence>
<sequence>MTKFFWGNSVSSMQTEGGWDEGGKSPSVYDVREATEHASDWKFANDNYHQFEQDLDHIKDLGMNMYRFQISWSRVIENGNGEVNEEGIAYYDRFIDGLLERGIEPMICLYHFDMPLYLAEEYNGLVSKEVLNAFVRYGKEMVDRYADKVKYWIVFNEQNLYHVPEAFRISGYLQGEKTANELYQILHNVMVAHAEIANYLHETTDAQIGGMLAYSEVYPATCKPGDILAARKWDEFVNYTLLDAYTKGTYSKEMMQFVKNNEIDMNILSGELETIQNQKNDFISFSYYASSTISAEKIPAGTIPNEYMDYGRLDNPHLDTTEWNWQIDPLGFRDVLNKLYQRYQLPVFPIENGIGVKEEWDGTNLIEDDYRIDYHKKHLLAMYDAMYIDGVEVMGYLGWGLIDILSSQGDMRKRYGVVYVNRDNHDLKDMKRVPKKSYEWFKEVIKTDGKCLTEGVDRT</sequence>
<evidence type="ECO:0000313" key="5">
    <source>
        <dbReference type="Proteomes" id="UP000638836"/>
    </source>
</evidence>
<feature type="region of interest" description="Disordered" evidence="3">
    <location>
        <begin position="1"/>
        <end position="26"/>
    </location>
</feature>
<evidence type="ECO:0000256" key="3">
    <source>
        <dbReference type="SAM" id="MobiDB-lite"/>
    </source>
</evidence>
<dbReference type="PANTHER" id="PTHR10353">
    <property type="entry name" value="GLYCOSYL HYDROLASE"/>
    <property type="match status" value="1"/>
</dbReference>
<organism evidence="4 5">
    <name type="scientific">Carnobacterium inhibens</name>
    <dbReference type="NCBI Taxonomy" id="147709"/>
    <lineage>
        <taxon>Bacteria</taxon>
        <taxon>Bacillati</taxon>
        <taxon>Bacillota</taxon>
        <taxon>Bacilli</taxon>
        <taxon>Lactobacillales</taxon>
        <taxon>Carnobacteriaceae</taxon>
        <taxon>Carnobacterium</taxon>
    </lineage>
</organism>
<keyword evidence="1" id="KW-0326">Glycosidase</keyword>
<dbReference type="InterPro" id="IPR017853">
    <property type="entry name" value="GH"/>
</dbReference>
<protein>
    <submittedName>
        <fullName evidence="4">Family 1 glycosylhydrolase</fullName>
    </submittedName>
</protein>
<proteinExistence type="inferred from homology"/>
<name>A0ABR7TC03_9LACT</name>
<dbReference type="InterPro" id="IPR001360">
    <property type="entry name" value="Glyco_hydro_1"/>
</dbReference>
<keyword evidence="1" id="KW-0378">Hydrolase</keyword>
<dbReference type="Gene3D" id="3.20.20.80">
    <property type="entry name" value="Glycosidases"/>
    <property type="match status" value="1"/>
</dbReference>